<dbReference type="GO" id="GO:0003677">
    <property type="term" value="F:DNA binding"/>
    <property type="evidence" value="ECO:0007669"/>
    <property type="project" value="UniProtKB-KW"/>
</dbReference>
<feature type="domain" description="HTH cro/C1-type" evidence="2">
    <location>
        <begin position="11"/>
        <end position="65"/>
    </location>
</feature>
<dbReference type="SUPFAM" id="SSF51182">
    <property type="entry name" value="RmlC-like cupins"/>
    <property type="match status" value="1"/>
</dbReference>
<name>A0A4V2YZB0_9ACTN</name>
<evidence type="ECO:0000313" key="4">
    <source>
        <dbReference type="Proteomes" id="UP000294513"/>
    </source>
</evidence>
<dbReference type="InterPro" id="IPR010982">
    <property type="entry name" value="Lambda_DNA-bd_dom_sf"/>
</dbReference>
<sequence length="189" mass="20141">MDQLQALAENIRALRATHGLSLSQLAERSGIAKATLFKISRCQTNPTLDTLTAIADTFDVTVIDLLTMAPSPAVDVVRPGEGLDLSDDLAKGEILRSQVIGAGTLEIHSQTFQAGGSEVSHSHGAGTREHVLVHTGTIRLGPVGHEVEATAGDYVTYLADCPHRWQAVGDDSHVWIVHTYPRAAAFLDG</sequence>
<dbReference type="GO" id="GO:0005829">
    <property type="term" value="C:cytosol"/>
    <property type="evidence" value="ECO:0007669"/>
    <property type="project" value="TreeGrafter"/>
</dbReference>
<dbReference type="Gene3D" id="1.10.260.40">
    <property type="entry name" value="lambda repressor-like DNA-binding domains"/>
    <property type="match status" value="1"/>
</dbReference>
<keyword evidence="1" id="KW-0238">DNA-binding</keyword>
<dbReference type="CDD" id="cd00118">
    <property type="entry name" value="LysM"/>
    <property type="match status" value="1"/>
</dbReference>
<dbReference type="InterPro" id="IPR018392">
    <property type="entry name" value="LysM"/>
</dbReference>
<dbReference type="EMBL" id="SMKU01000007">
    <property type="protein sequence ID" value="TDD96327.1"/>
    <property type="molecule type" value="Genomic_DNA"/>
</dbReference>
<dbReference type="CDD" id="cd02209">
    <property type="entry name" value="cupin_XRE_C"/>
    <property type="match status" value="1"/>
</dbReference>
<gene>
    <name evidence="3" type="ORF">E1298_03385</name>
</gene>
<evidence type="ECO:0000256" key="1">
    <source>
        <dbReference type="ARBA" id="ARBA00023125"/>
    </source>
</evidence>
<dbReference type="Pfam" id="PF01381">
    <property type="entry name" value="HTH_3"/>
    <property type="match status" value="1"/>
</dbReference>
<dbReference type="OrthoDB" id="5584941at2"/>
<evidence type="ECO:0000313" key="3">
    <source>
        <dbReference type="EMBL" id="TDD96327.1"/>
    </source>
</evidence>
<dbReference type="InterPro" id="IPR050807">
    <property type="entry name" value="TransReg_Diox_bact_type"/>
</dbReference>
<dbReference type="Gene3D" id="2.60.120.10">
    <property type="entry name" value="Jelly Rolls"/>
    <property type="match status" value="1"/>
</dbReference>
<dbReference type="InterPro" id="IPR013096">
    <property type="entry name" value="Cupin_2"/>
</dbReference>
<dbReference type="PANTHER" id="PTHR46797">
    <property type="entry name" value="HTH-TYPE TRANSCRIPTIONAL REGULATOR"/>
    <property type="match status" value="1"/>
</dbReference>
<proteinExistence type="predicted"/>
<protein>
    <submittedName>
        <fullName evidence="3">XRE family transcriptional regulator</fullName>
    </submittedName>
</protein>
<evidence type="ECO:0000259" key="2">
    <source>
        <dbReference type="PROSITE" id="PS50943"/>
    </source>
</evidence>
<accession>A0A4V2YZB0</accession>
<dbReference type="InterPro" id="IPR001387">
    <property type="entry name" value="Cro/C1-type_HTH"/>
</dbReference>
<dbReference type="SUPFAM" id="SSF47413">
    <property type="entry name" value="lambda repressor-like DNA-binding domains"/>
    <property type="match status" value="1"/>
</dbReference>
<dbReference type="Proteomes" id="UP000294513">
    <property type="component" value="Unassembled WGS sequence"/>
</dbReference>
<dbReference type="AlphaFoldDB" id="A0A4V2YZB0"/>
<dbReference type="InterPro" id="IPR014710">
    <property type="entry name" value="RmlC-like_jellyroll"/>
</dbReference>
<keyword evidence="4" id="KW-1185">Reference proteome</keyword>
<dbReference type="PROSITE" id="PS50943">
    <property type="entry name" value="HTH_CROC1"/>
    <property type="match status" value="1"/>
</dbReference>
<dbReference type="CDD" id="cd00093">
    <property type="entry name" value="HTH_XRE"/>
    <property type="match status" value="1"/>
</dbReference>
<dbReference type="RefSeq" id="WP_131889253.1">
    <property type="nucleotide sequence ID" value="NZ_SMKU01000007.1"/>
</dbReference>
<dbReference type="PANTHER" id="PTHR46797:SF1">
    <property type="entry name" value="METHYLPHOSPHONATE SYNTHASE"/>
    <property type="match status" value="1"/>
</dbReference>
<comment type="caution">
    <text evidence="3">The sequence shown here is derived from an EMBL/GenBank/DDBJ whole genome shotgun (WGS) entry which is preliminary data.</text>
</comment>
<dbReference type="InterPro" id="IPR011051">
    <property type="entry name" value="RmlC_Cupin_sf"/>
</dbReference>
<organism evidence="3 4">
    <name type="scientific">Actinomadura rubrisoli</name>
    <dbReference type="NCBI Taxonomy" id="2530368"/>
    <lineage>
        <taxon>Bacteria</taxon>
        <taxon>Bacillati</taxon>
        <taxon>Actinomycetota</taxon>
        <taxon>Actinomycetes</taxon>
        <taxon>Streptosporangiales</taxon>
        <taxon>Thermomonosporaceae</taxon>
        <taxon>Actinomadura</taxon>
    </lineage>
</organism>
<dbReference type="Pfam" id="PF07883">
    <property type="entry name" value="Cupin_2"/>
    <property type="match status" value="1"/>
</dbReference>
<dbReference type="GO" id="GO:0003700">
    <property type="term" value="F:DNA-binding transcription factor activity"/>
    <property type="evidence" value="ECO:0007669"/>
    <property type="project" value="TreeGrafter"/>
</dbReference>
<reference evidence="3 4" key="1">
    <citation type="submission" date="2019-03" db="EMBL/GenBank/DDBJ databases">
        <title>Draft genome sequences of novel Actinobacteria.</title>
        <authorList>
            <person name="Sahin N."/>
            <person name="Ay H."/>
            <person name="Saygin H."/>
        </authorList>
    </citation>
    <scope>NUCLEOTIDE SEQUENCE [LARGE SCALE GENOMIC DNA]</scope>
    <source>
        <strain evidence="3 4">H3C3</strain>
    </source>
</reference>
<dbReference type="SMART" id="SM00530">
    <property type="entry name" value="HTH_XRE"/>
    <property type="match status" value="1"/>
</dbReference>